<dbReference type="RefSeq" id="WP_015902909.1">
    <property type="nucleotide sequence ID" value="NC_012108.1"/>
</dbReference>
<sequence length="279" mass="31273">MSIITISRGSYSRGKEVAEKLAQRLGYGCVSRDILLEASDEFNIPEIKLVRALHDAPQVIERFNNGKKRFVSFIRSSLLQHVKKDNIVYHGLAGHYFLGNIPGILKVRINADINDRVSEEMKREDISHDRALYILKKDDDERRKWGLQLYGTDTWDSRLYDVVLNIKTITVDDAIDILVNLVKKPAFQTTLESMEVINDLALASSVEAALVKIAPTVQVTCNSGTVYIARDKESGSPGNELAAVIKEVAMGTDGVREVVFQFNPAQEQNHHVNPFHNIG</sequence>
<evidence type="ECO:0000313" key="1">
    <source>
        <dbReference type="EMBL" id="ACN14120.1"/>
    </source>
</evidence>
<dbReference type="AlphaFoldDB" id="C0QL34"/>
<proteinExistence type="predicted"/>
<name>C0QL34_DESAH</name>
<keyword evidence="2" id="KW-1185">Reference proteome</keyword>
<dbReference type="Pfam" id="PF13189">
    <property type="entry name" value="Cytidylate_kin2"/>
    <property type="match status" value="1"/>
</dbReference>
<dbReference type="Gene3D" id="3.40.50.300">
    <property type="entry name" value="P-loop containing nucleotide triphosphate hydrolases"/>
    <property type="match status" value="1"/>
</dbReference>
<organism evidence="1 2">
    <name type="scientific">Desulforapulum autotrophicum (strain ATCC 43914 / DSM 3382 / VKM B-1955 / HRM2)</name>
    <name type="common">Desulfobacterium autotrophicum</name>
    <dbReference type="NCBI Taxonomy" id="177437"/>
    <lineage>
        <taxon>Bacteria</taxon>
        <taxon>Pseudomonadati</taxon>
        <taxon>Thermodesulfobacteriota</taxon>
        <taxon>Desulfobacteria</taxon>
        <taxon>Desulfobacterales</taxon>
        <taxon>Desulfobacteraceae</taxon>
        <taxon>Desulforapulum</taxon>
    </lineage>
</organism>
<dbReference type="EC" id="2.7.4.14" evidence="1"/>
<gene>
    <name evidence="1" type="ordered locus">HRM2_10080</name>
</gene>
<evidence type="ECO:0000313" key="2">
    <source>
        <dbReference type="Proteomes" id="UP000000442"/>
    </source>
</evidence>
<keyword evidence="1" id="KW-0418">Kinase</keyword>
<dbReference type="STRING" id="177437.HRM2_10080"/>
<dbReference type="InterPro" id="IPR027417">
    <property type="entry name" value="P-loop_NTPase"/>
</dbReference>
<dbReference type="HOGENOM" id="CLU_065155_0_1_7"/>
<dbReference type="eggNOG" id="COG1102">
    <property type="taxonomic scope" value="Bacteria"/>
</dbReference>
<dbReference type="KEGG" id="dat:HRM2_10080"/>
<reference evidence="1 2" key="1">
    <citation type="journal article" date="2009" name="Environ. Microbiol.">
        <title>Genome sequence of Desulfobacterium autotrophicum HRM2, a marine sulfate reducer oxidizing organic carbon completely to carbon dioxide.</title>
        <authorList>
            <person name="Strittmatter A.W."/>
            <person name="Liesegang H."/>
            <person name="Rabus R."/>
            <person name="Decker I."/>
            <person name="Amann J."/>
            <person name="Andres S."/>
            <person name="Henne A."/>
            <person name="Fricke W.F."/>
            <person name="Martinez-Arias R."/>
            <person name="Bartels D."/>
            <person name="Goesmann A."/>
            <person name="Krause L."/>
            <person name="Puehler A."/>
            <person name="Klenk H.P."/>
            <person name="Richter M."/>
            <person name="Schuler M."/>
            <person name="Gloeckner F.O."/>
            <person name="Meyerdierks A."/>
            <person name="Gottschalk G."/>
            <person name="Amann R."/>
        </authorList>
    </citation>
    <scope>NUCLEOTIDE SEQUENCE [LARGE SCALE GENOMIC DNA]</scope>
    <source>
        <strain evidence="2">ATCC 43914 / DSM 3382 / HRM2</strain>
    </source>
</reference>
<protein>
    <submittedName>
        <fullName evidence="1">Hypothetical cytidylate kinase</fullName>
        <ecNumber evidence="1">2.7.4.14</ecNumber>
    </submittedName>
</protein>
<dbReference type="EMBL" id="CP001087">
    <property type="protein sequence ID" value="ACN14120.1"/>
    <property type="molecule type" value="Genomic_DNA"/>
</dbReference>
<dbReference type="Proteomes" id="UP000000442">
    <property type="component" value="Chromosome"/>
</dbReference>
<dbReference type="GO" id="GO:0016301">
    <property type="term" value="F:kinase activity"/>
    <property type="evidence" value="ECO:0007669"/>
    <property type="project" value="UniProtKB-KW"/>
</dbReference>
<dbReference type="OrthoDB" id="5416804at2"/>
<keyword evidence="1" id="KW-0808">Transferase</keyword>
<accession>C0QL34</accession>